<dbReference type="InterPro" id="IPR007630">
    <property type="entry name" value="RNA_pol_sigma70_r4"/>
</dbReference>
<dbReference type="Gene3D" id="1.20.120.1810">
    <property type="match status" value="1"/>
</dbReference>
<dbReference type="PROSITE" id="PS00715">
    <property type="entry name" value="SIGMA70_1"/>
    <property type="match status" value="1"/>
</dbReference>
<keyword evidence="3 7" id="KW-0805">Transcription regulation</keyword>
<dbReference type="PANTHER" id="PTHR30376:SF3">
    <property type="entry name" value="RNA POLYMERASE SIGMA FACTOR RPOH"/>
    <property type="match status" value="1"/>
</dbReference>
<dbReference type="SUPFAM" id="SSF88946">
    <property type="entry name" value="Sigma2 domain of RNA polymerase sigma factors"/>
    <property type="match status" value="1"/>
</dbReference>
<dbReference type="InterPro" id="IPR013324">
    <property type="entry name" value="RNA_pol_sigma_r3/r4-like"/>
</dbReference>
<dbReference type="InterPro" id="IPR050813">
    <property type="entry name" value="Sigma-70_Factor"/>
</dbReference>
<dbReference type="InterPro" id="IPR036388">
    <property type="entry name" value="WH-like_DNA-bd_sf"/>
</dbReference>
<dbReference type="RefSeq" id="WP_092351246.1">
    <property type="nucleotide sequence ID" value="NZ_FOIN01000001.1"/>
</dbReference>
<dbReference type="NCBIfam" id="TIGR02937">
    <property type="entry name" value="sigma70-ECF"/>
    <property type="match status" value="1"/>
</dbReference>
<evidence type="ECO:0000256" key="4">
    <source>
        <dbReference type="ARBA" id="ARBA00023082"/>
    </source>
</evidence>
<dbReference type="PROSITE" id="PS00716">
    <property type="entry name" value="SIGMA70_2"/>
    <property type="match status" value="1"/>
</dbReference>
<keyword evidence="10" id="KW-1185">Reference proteome</keyword>
<dbReference type="PIRSF" id="PIRSF000770">
    <property type="entry name" value="RNA_pol_sigma-SigE/K"/>
    <property type="match status" value="1"/>
</dbReference>
<dbReference type="Gene3D" id="1.10.10.10">
    <property type="entry name" value="Winged helix-like DNA-binding domain superfamily/Winged helix DNA-binding domain"/>
    <property type="match status" value="1"/>
</dbReference>
<dbReference type="GeneID" id="78287078"/>
<name>A0A1I0BA33_9FIRM</name>
<dbReference type="Pfam" id="PF04545">
    <property type="entry name" value="Sigma70_r4"/>
    <property type="match status" value="1"/>
</dbReference>
<proteinExistence type="inferred from homology"/>
<dbReference type="OrthoDB" id="9809557at2"/>
<evidence type="ECO:0000256" key="1">
    <source>
        <dbReference type="ARBA" id="ARBA00007788"/>
    </source>
</evidence>
<dbReference type="InterPro" id="IPR013325">
    <property type="entry name" value="RNA_pol_sigma_r2"/>
</dbReference>
<dbReference type="InterPro" id="IPR007627">
    <property type="entry name" value="RNA_pol_sigma70_r2"/>
</dbReference>
<gene>
    <name evidence="9" type="ORF">SAMN04489758_10129</name>
</gene>
<dbReference type="GO" id="GO:0006352">
    <property type="term" value="P:DNA-templated transcription initiation"/>
    <property type="evidence" value="ECO:0007669"/>
    <property type="project" value="InterPro"/>
</dbReference>
<keyword evidence="5 7" id="KW-0238">DNA-binding</keyword>
<dbReference type="AlphaFoldDB" id="A0A1I0BA33"/>
<accession>A0A1I0BA33</accession>
<evidence type="ECO:0000256" key="5">
    <source>
        <dbReference type="ARBA" id="ARBA00023125"/>
    </source>
</evidence>
<evidence type="ECO:0000313" key="9">
    <source>
        <dbReference type="EMBL" id="SET03590.1"/>
    </source>
</evidence>
<comment type="function">
    <text evidence="7">Sigma factors are initiation factors that promote the attachment of RNA polymerase to specific initiation sites and are then released.</text>
</comment>
<protein>
    <recommendedName>
        <fullName evidence="7">RNA polymerase sigma factor</fullName>
    </recommendedName>
</protein>
<dbReference type="PROSITE" id="PS50943">
    <property type="entry name" value="HTH_CROC1"/>
    <property type="match status" value="1"/>
</dbReference>
<evidence type="ECO:0000256" key="3">
    <source>
        <dbReference type="ARBA" id="ARBA00023015"/>
    </source>
</evidence>
<dbReference type="InterPro" id="IPR001387">
    <property type="entry name" value="Cro/C1-type_HTH"/>
</dbReference>
<dbReference type="EMBL" id="FOIN01000001">
    <property type="protein sequence ID" value="SET03590.1"/>
    <property type="molecule type" value="Genomic_DNA"/>
</dbReference>
<evidence type="ECO:0000256" key="7">
    <source>
        <dbReference type="RuleBase" id="RU362124"/>
    </source>
</evidence>
<evidence type="ECO:0000256" key="2">
    <source>
        <dbReference type="ARBA" id="ARBA00022969"/>
    </source>
</evidence>
<dbReference type="PANTHER" id="PTHR30376">
    <property type="entry name" value="SIGMA FACTOR RPOH HEAT SHOCK RELATED"/>
    <property type="match status" value="1"/>
</dbReference>
<keyword evidence="6 7" id="KW-0804">Transcription</keyword>
<sequence>MFSILFSLLTNGFFLSYIKSKSFEIPLTAKEEEKYLELFFNGDKEARNILIERNLRLVAHIAKKYENSKDLQEDLISIGTIGLIKAVDSYKQNHKTKLATYASRCIENEILMHLRTNKKTNLDVSLNETIGIDKDGSEIVLGDIIADQQEEFIDIVDKKDTLDKFTTYFKILEPREKETLIMRYGLNNTKKYTQKEIAKKLNISRSYVSRLEKRALIKLLKEHMKEKP</sequence>
<reference evidence="10" key="1">
    <citation type="submission" date="2016-10" db="EMBL/GenBank/DDBJ databases">
        <authorList>
            <person name="Varghese N."/>
            <person name="Submissions S."/>
        </authorList>
    </citation>
    <scope>NUCLEOTIDE SEQUENCE [LARGE SCALE GENOMIC DNA]</scope>
    <source>
        <strain evidence="10">DSM 1551</strain>
    </source>
</reference>
<evidence type="ECO:0000256" key="6">
    <source>
        <dbReference type="ARBA" id="ARBA00023163"/>
    </source>
</evidence>
<dbReference type="Pfam" id="PF04542">
    <property type="entry name" value="Sigma70_r2"/>
    <property type="match status" value="1"/>
</dbReference>
<feature type="domain" description="HTH cro/C1-type" evidence="8">
    <location>
        <begin position="190"/>
        <end position="213"/>
    </location>
</feature>
<dbReference type="InterPro" id="IPR014284">
    <property type="entry name" value="RNA_pol_sigma-70_dom"/>
</dbReference>
<dbReference type="SUPFAM" id="SSF88659">
    <property type="entry name" value="Sigma3 and sigma4 domains of RNA polymerase sigma factors"/>
    <property type="match status" value="1"/>
</dbReference>
<dbReference type="NCBIfam" id="NF004471">
    <property type="entry name" value="PRK05803.1"/>
    <property type="match status" value="1"/>
</dbReference>
<dbReference type="GO" id="GO:0003677">
    <property type="term" value="F:DNA binding"/>
    <property type="evidence" value="ECO:0007669"/>
    <property type="project" value="UniProtKB-KW"/>
</dbReference>
<evidence type="ECO:0000259" key="8">
    <source>
        <dbReference type="PROSITE" id="PS50943"/>
    </source>
</evidence>
<comment type="similarity">
    <text evidence="1 7">Belongs to the sigma-70 factor family.</text>
</comment>
<evidence type="ECO:0000313" key="10">
    <source>
        <dbReference type="Proteomes" id="UP000198558"/>
    </source>
</evidence>
<dbReference type="GO" id="GO:0016987">
    <property type="term" value="F:sigma factor activity"/>
    <property type="evidence" value="ECO:0007669"/>
    <property type="project" value="UniProtKB-KW"/>
</dbReference>
<dbReference type="PRINTS" id="PR00046">
    <property type="entry name" value="SIGMA70FCT"/>
</dbReference>
<keyword evidence="2" id="KW-0749">Sporulation</keyword>
<keyword evidence="4 7" id="KW-0731">Sigma factor</keyword>
<dbReference type="CDD" id="cd06171">
    <property type="entry name" value="Sigma70_r4"/>
    <property type="match status" value="1"/>
</dbReference>
<organism evidence="9 10">
    <name type="scientific">Thomasclavelia cocleata</name>
    <dbReference type="NCBI Taxonomy" id="69824"/>
    <lineage>
        <taxon>Bacteria</taxon>
        <taxon>Bacillati</taxon>
        <taxon>Bacillota</taxon>
        <taxon>Erysipelotrichia</taxon>
        <taxon>Erysipelotrichales</taxon>
        <taxon>Coprobacillaceae</taxon>
        <taxon>Thomasclavelia</taxon>
    </lineage>
</organism>
<dbReference type="Proteomes" id="UP000198558">
    <property type="component" value="Unassembled WGS sequence"/>
</dbReference>
<dbReference type="InterPro" id="IPR000943">
    <property type="entry name" value="RNA_pol_sigma70"/>
</dbReference>
<dbReference type="GO" id="GO:0030435">
    <property type="term" value="P:sporulation resulting in formation of a cellular spore"/>
    <property type="evidence" value="ECO:0007669"/>
    <property type="project" value="UniProtKB-KW"/>
</dbReference>